<sequence>MVRSYASVQLASALPIFFTLFPCVPASYASWFGMRGVQVRSKIALEGGLLSNGTFQDGTWSNTELLLHPKGLYFTMDLTKSLNISVERAEQILVQEEENTNPKAPNYINGGMFHNDYQWYTFGGQSDQLPKDEMNSVNQGNLFANNPSQAPGANEGVVPYNNGESMESVAPGVSENITAGASASSADPEQRYGWYFGGMAYGDYAGLRYPLRDDSIVASSTFYRIDMSQSQHASFTSLRWPENQLARAEGGLVWLPFGKAGVLVALGGVITPPDLFNFKPKALPNNNTFMTDLAIYDIDGDKWYSQSTSESGPKPPQMAKFCTAVVPTKNGRSQEVFIYGGYDGAGSSSPPENDDVWVLSVPAFQWTLVKPAEKDSTHGRSGNVCFAPNPTTIITVGGSLYGGGSLRSDTIIDVFNLNTLKWGSYYNASSNEPFIAPPMIVDQLKWPSPDGPGEVTVSNLDVSDLNDLFNTPYPTQIKPNYPYATPPPDDGGEVDHEPKKWKTPVIATLCSVVPVLILATLILCCVRKHRKNKQGDERTQRSRRNVFSWLGKPAHDPEPEKSNTSENTAVESNPDYFNQPGYKSAKEVVYEAPSNVTSPGWSQYGHGSPGLIGITATAPNGRHEIMDQPQRESMSIRNHPYYPRSISGNHIRSVRSESLSHPSELVSSPRTTALQTSPSELPHDKSNENLPQAPNDMSLNQHEHGEAFTSTGMAAIPRKPIGERRVSSPEPSPVGPRPGHQRNRSSISSDMPILPSPEPREDWRRSKQIEALPDDPTSAHRQATQEVNGRISAYRETFDEAKGRQ</sequence>
<evidence type="ECO:0000313" key="4">
    <source>
        <dbReference type="Proteomes" id="UP001345013"/>
    </source>
</evidence>
<feature type="compositionally biased region" description="Polar residues" evidence="1">
    <location>
        <begin position="688"/>
        <end position="700"/>
    </location>
</feature>
<keyword evidence="2" id="KW-0812">Transmembrane</keyword>
<feature type="compositionally biased region" description="Basic and acidic residues" evidence="1">
    <location>
        <begin position="758"/>
        <end position="768"/>
    </location>
</feature>
<keyword evidence="4" id="KW-1185">Reference proteome</keyword>
<feature type="compositionally biased region" description="Basic and acidic residues" evidence="1">
    <location>
        <begin position="796"/>
        <end position="805"/>
    </location>
</feature>
<proteinExistence type="predicted"/>
<feature type="compositionally biased region" description="Polar residues" evidence="1">
    <location>
        <begin position="655"/>
        <end position="679"/>
    </location>
</feature>
<dbReference type="SUPFAM" id="SSF50965">
    <property type="entry name" value="Galactose oxidase, central domain"/>
    <property type="match status" value="1"/>
</dbReference>
<dbReference type="InterPro" id="IPR015915">
    <property type="entry name" value="Kelch-typ_b-propeller"/>
</dbReference>
<dbReference type="Gene3D" id="2.120.10.80">
    <property type="entry name" value="Kelch-type beta propeller"/>
    <property type="match status" value="1"/>
</dbReference>
<dbReference type="EMBL" id="JAVRRG010000036">
    <property type="protein sequence ID" value="KAK5094192.1"/>
    <property type="molecule type" value="Genomic_DNA"/>
</dbReference>
<protein>
    <recommendedName>
        <fullName evidence="5">Galactose oxidase/kelch, beta-propeller</fullName>
    </recommendedName>
</protein>
<feature type="transmembrane region" description="Helical" evidence="2">
    <location>
        <begin position="505"/>
        <end position="526"/>
    </location>
</feature>
<keyword evidence="2" id="KW-1133">Transmembrane helix</keyword>
<dbReference type="InterPro" id="IPR011043">
    <property type="entry name" value="Gal_Oxase/kelch_b-propeller"/>
</dbReference>
<dbReference type="Proteomes" id="UP001345013">
    <property type="component" value="Unassembled WGS sequence"/>
</dbReference>
<accession>A0ABR0KEI7</accession>
<feature type="region of interest" description="Disordered" evidence="1">
    <location>
        <begin position="532"/>
        <end position="578"/>
    </location>
</feature>
<feature type="region of interest" description="Disordered" evidence="1">
    <location>
        <begin position="476"/>
        <end position="498"/>
    </location>
</feature>
<evidence type="ECO:0008006" key="5">
    <source>
        <dbReference type="Google" id="ProtNLM"/>
    </source>
</evidence>
<comment type="caution">
    <text evidence="3">The sequence shown here is derived from an EMBL/GenBank/DDBJ whole genome shotgun (WGS) entry which is preliminary data.</text>
</comment>
<gene>
    <name evidence="3" type="ORF">LTR24_003797</name>
</gene>
<keyword evidence="2" id="KW-0472">Membrane</keyword>
<reference evidence="3 4" key="1">
    <citation type="submission" date="2023-08" db="EMBL/GenBank/DDBJ databases">
        <title>Black Yeasts Isolated from many extreme environments.</title>
        <authorList>
            <person name="Coleine C."/>
            <person name="Stajich J.E."/>
            <person name="Selbmann L."/>
        </authorList>
    </citation>
    <scope>NUCLEOTIDE SEQUENCE [LARGE SCALE GENOMIC DNA]</scope>
    <source>
        <strain evidence="3 4">CCFEE 5885</strain>
    </source>
</reference>
<evidence type="ECO:0000313" key="3">
    <source>
        <dbReference type="EMBL" id="KAK5094192.1"/>
    </source>
</evidence>
<organism evidence="3 4">
    <name type="scientific">Lithohypha guttulata</name>
    <dbReference type="NCBI Taxonomy" id="1690604"/>
    <lineage>
        <taxon>Eukaryota</taxon>
        <taxon>Fungi</taxon>
        <taxon>Dikarya</taxon>
        <taxon>Ascomycota</taxon>
        <taxon>Pezizomycotina</taxon>
        <taxon>Eurotiomycetes</taxon>
        <taxon>Chaetothyriomycetidae</taxon>
        <taxon>Chaetothyriales</taxon>
        <taxon>Trichomeriaceae</taxon>
        <taxon>Lithohypha</taxon>
    </lineage>
</organism>
<name>A0ABR0KEI7_9EURO</name>
<feature type="region of interest" description="Disordered" evidence="1">
    <location>
        <begin position="721"/>
        <end position="805"/>
    </location>
</feature>
<evidence type="ECO:0000256" key="2">
    <source>
        <dbReference type="SAM" id="Phobius"/>
    </source>
</evidence>
<evidence type="ECO:0000256" key="1">
    <source>
        <dbReference type="SAM" id="MobiDB-lite"/>
    </source>
</evidence>
<feature type="region of interest" description="Disordered" evidence="1">
    <location>
        <begin position="655"/>
        <end position="700"/>
    </location>
</feature>
<feature type="region of interest" description="Disordered" evidence="1">
    <location>
        <begin position="628"/>
        <end position="647"/>
    </location>
</feature>
<feature type="compositionally biased region" description="Basic and acidic residues" evidence="1">
    <location>
        <begin position="553"/>
        <end position="563"/>
    </location>
</feature>